<dbReference type="OrthoDB" id="5523233at2"/>
<name>A0A4P2PZN6_SORCE</name>
<evidence type="ECO:0000313" key="3">
    <source>
        <dbReference type="Proteomes" id="UP000295781"/>
    </source>
</evidence>
<proteinExistence type="predicted"/>
<accession>A0A4P2PZN6</accession>
<reference evidence="2 3" key="1">
    <citation type="submission" date="2015-09" db="EMBL/GenBank/DDBJ databases">
        <title>Sorangium comparison.</title>
        <authorList>
            <person name="Zaburannyi N."/>
            <person name="Bunk B."/>
            <person name="Overmann J."/>
            <person name="Mueller R."/>
        </authorList>
    </citation>
    <scope>NUCLEOTIDE SEQUENCE [LARGE SCALE GENOMIC DNA]</scope>
    <source>
        <strain evidence="2 3">So ceGT47</strain>
    </source>
</reference>
<organism evidence="2 3">
    <name type="scientific">Sorangium cellulosum</name>
    <name type="common">Polyangium cellulosum</name>
    <dbReference type="NCBI Taxonomy" id="56"/>
    <lineage>
        <taxon>Bacteria</taxon>
        <taxon>Pseudomonadati</taxon>
        <taxon>Myxococcota</taxon>
        <taxon>Polyangia</taxon>
        <taxon>Polyangiales</taxon>
        <taxon>Polyangiaceae</taxon>
        <taxon>Sorangium</taxon>
    </lineage>
</organism>
<evidence type="ECO:0000256" key="1">
    <source>
        <dbReference type="SAM" id="MobiDB-lite"/>
    </source>
</evidence>
<dbReference type="RefSeq" id="WP_129347564.1">
    <property type="nucleotide sequence ID" value="NZ_CP012670.1"/>
</dbReference>
<evidence type="ECO:0000313" key="2">
    <source>
        <dbReference type="EMBL" id="AUX22394.1"/>
    </source>
</evidence>
<dbReference type="AlphaFoldDB" id="A0A4P2PZN6"/>
<dbReference type="Proteomes" id="UP000295781">
    <property type="component" value="Chromosome"/>
</dbReference>
<feature type="region of interest" description="Disordered" evidence="1">
    <location>
        <begin position="1"/>
        <end position="21"/>
    </location>
</feature>
<dbReference type="EMBL" id="CP012670">
    <property type="protein sequence ID" value="AUX22394.1"/>
    <property type="molecule type" value="Genomic_DNA"/>
</dbReference>
<protein>
    <submittedName>
        <fullName evidence="2">Uncharacterized protein</fullName>
    </submittedName>
</protein>
<sequence>MVKRDDGRARRLPRPEERPLDDGVRYGPETWREIDGIAFCHWDRWLLRLALAEPRGLDAIAREFRTRAASQRVSREAAEAMLAQVVDLRARLARLARTPEEVLDAEERASGWLLKKAWKRVWHDGPNRRTDAMRNTPRRRLWAHALRGNWARFPVSPARFEPELRRVVGDHAYYDYRATDLVARLLEGQVDLLGAMAASDLERLALHRAAMTVILEMMNRVDDSLADMSEVFAASERAYLTLARDHAGLDGILRDLLELAVWEDYGLLRGIGAFLGALQEEHADLAVRELSGIIAELRRERLDDQLSRALMLRKAVLAPWG</sequence>
<gene>
    <name evidence="2" type="ORF">SOCEGT47_028950</name>
</gene>